<reference evidence="3 4" key="1">
    <citation type="journal article" date="2019" name="Nat. Ecol. Evol.">
        <title>Megaphylogeny resolves global patterns of mushroom evolution.</title>
        <authorList>
            <person name="Varga T."/>
            <person name="Krizsan K."/>
            <person name="Foldi C."/>
            <person name="Dima B."/>
            <person name="Sanchez-Garcia M."/>
            <person name="Sanchez-Ramirez S."/>
            <person name="Szollosi G.J."/>
            <person name="Szarkandi J.G."/>
            <person name="Papp V."/>
            <person name="Albert L."/>
            <person name="Andreopoulos W."/>
            <person name="Angelini C."/>
            <person name="Antonin V."/>
            <person name="Barry K.W."/>
            <person name="Bougher N.L."/>
            <person name="Buchanan P."/>
            <person name="Buyck B."/>
            <person name="Bense V."/>
            <person name="Catcheside P."/>
            <person name="Chovatia M."/>
            <person name="Cooper J."/>
            <person name="Damon W."/>
            <person name="Desjardin D."/>
            <person name="Finy P."/>
            <person name="Geml J."/>
            <person name="Haridas S."/>
            <person name="Hughes K."/>
            <person name="Justo A."/>
            <person name="Karasinski D."/>
            <person name="Kautmanova I."/>
            <person name="Kiss B."/>
            <person name="Kocsube S."/>
            <person name="Kotiranta H."/>
            <person name="LaButti K.M."/>
            <person name="Lechner B.E."/>
            <person name="Liimatainen K."/>
            <person name="Lipzen A."/>
            <person name="Lukacs Z."/>
            <person name="Mihaltcheva S."/>
            <person name="Morgado L.N."/>
            <person name="Niskanen T."/>
            <person name="Noordeloos M.E."/>
            <person name="Ohm R.A."/>
            <person name="Ortiz-Santana B."/>
            <person name="Ovrebo C."/>
            <person name="Racz N."/>
            <person name="Riley R."/>
            <person name="Savchenko A."/>
            <person name="Shiryaev A."/>
            <person name="Soop K."/>
            <person name="Spirin V."/>
            <person name="Szebenyi C."/>
            <person name="Tomsovsky M."/>
            <person name="Tulloss R.E."/>
            <person name="Uehling J."/>
            <person name="Grigoriev I.V."/>
            <person name="Vagvolgyi C."/>
            <person name="Papp T."/>
            <person name="Martin F.M."/>
            <person name="Miettinen O."/>
            <person name="Hibbett D.S."/>
            <person name="Nagy L.G."/>
        </authorList>
    </citation>
    <scope>NUCLEOTIDE SEQUENCE [LARGE SCALE GENOMIC DNA]</scope>
    <source>
        <strain evidence="3 4">CBS 962.96</strain>
    </source>
</reference>
<evidence type="ECO:0000313" key="4">
    <source>
        <dbReference type="Proteomes" id="UP000297245"/>
    </source>
</evidence>
<evidence type="ECO:0000313" key="3">
    <source>
        <dbReference type="EMBL" id="THV06144.1"/>
    </source>
</evidence>
<dbReference type="Pfam" id="PF18721">
    <property type="entry name" value="CxC6"/>
    <property type="match status" value="1"/>
</dbReference>
<organism evidence="3 4">
    <name type="scientific">Dendrothele bispora (strain CBS 962.96)</name>
    <dbReference type="NCBI Taxonomy" id="1314807"/>
    <lineage>
        <taxon>Eukaryota</taxon>
        <taxon>Fungi</taxon>
        <taxon>Dikarya</taxon>
        <taxon>Basidiomycota</taxon>
        <taxon>Agaricomycotina</taxon>
        <taxon>Agaricomycetes</taxon>
        <taxon>Agaricomycetidae</taxon>
        <taxon>Agaricales</taxon>
        <taxon>Agaricales incertae sedis</taxon>
        <taxon>Dendrothele</taxon>
    </lineage>
</organism>
<protein>
    <recommendedName>
        <fullName evidence="5">CxC5 like cysteine cluster associated with KDZ domain-containing protein</fullName>
    </recommendedName>
</protein>
<dbReference type="AlphaFoldDB" id="A0A4S8MUQ7"/>
<dbReference type="InterPro" id="IPR041539">
    <property type="entry name" value="CxC5"/>
</dbReference>
<sequence>MELLKALRVLRRLCALKYLTLNQTSAFIRVSSCIKRDILQPQPIPQTTLEAPPDVLPPAVSSFLSKALNIPLEDIPMCWDLLKRDVWEATVPEETKHQDLELFKKYGWEHGITYLTIYPPSLYCVNHDHCNRTTPLKQEKMRQVVVFTLADGAQPAWAVNLVCPGCNTTYHNNFSVNDGTRTYYEHVPRYIQAGEHQFVEDKLVDSWITMMLLGWFSASNCAEHYNMSLSAQDWEDPTDWQFSLKVAMEHVWDAFIIKALLEDCEHHETLLTIPHTGNQDQRFTTAMQARNKVPHACDKCIRIVEDEDGTLKKAQILVCDGLSIGHTCCSVFRCTKPLATTKDRFCPEHANLVYVCSVNGCNKPSVSSRKTCDNPAHQAIEDKYTARGEAFFTLTERYRKTNQQSTEDDNMWFEVDNSGEVHVFSSPNPGSVGEVDDPNAVTYPLPCDKKSETGNRKMRAQFGRRRTHNEQLLVRPCGIIYARATFYGAEAVSNVILFVKAACSVPGAHKPELLVYDTACSLAKQLEATPDNWWEDIGLVVDVFHFLNKHKTTHEYCQKYCNPIRFPELVDEKTGKWWFNTSVAEQANVWMGKYGPILREMGVVKYNFFLDEMIMRRNANLVHRLASKGYNPRHMPPPSL</sequence>
<feature type="domain" description="CxC5 like cysteine cluster associated with KDZ" evidence="1">
    <location>
        <begin position="112"/>
        <end position="229"/>
    </location>
</feature>
<feature type="domain" description="CxC6 like cysteine cluster associated with KDZ" evidence="2">
    <location>
        <begin position="318"/>
        <end position="382"/>
    </location>
</feature>
<accession>A0A4S8MUQ7</accession>
<evidence type="ECO:0000259" key="1">
    <source>
        <dbReference type="Pfam" id="PF18718"/>
    </source>
</evidence>
<evidence type="ECO:0000259" key="2">
    <source>
        <dbReference type="Pfam" id="PF18721"/>
    </source>
</evidence>
<gene>
    <name evidence="3" type="ORF">K435DRAFT_816015</name>
</gene>
<name>A0A4S8MUQ7_DENBC</name>
<evidence type="ECO:0008006" key="5">
    <source>
        <dbReference type="Google" id="ProtNLM"/>
    </source>
</evidence>
<dbReference type="Pfam" id="PF18718">
    <property type="entry name" value="CxC5"/>
    <property type="match status" value="1"/>
</dbReference>
<dbReference type="OrthoDB" id="2639189at2759"/>
<keyword evidence="4" id="KW-1185">Reference proteome</keyword>
<dbReference type="Proteomes" id="UP000297245">
    <property type="component" value="Unassembled WGS sequence"/>
</dbReference>
<proteinExistence type="predicted"/>
<dbReference type="InterPro" id="IPR040898">
    <property type="entry name" value="CxC6"/>
</dbReference>
<dbReference type="EMBL" id="ML179044">
    <property type="protein sequence ID" value="THV06144.1"/>
    <property type="molecule type" value="Genomic_DNA"/>
</dbReference>